<keyword evidence="1" id="KW-0472">Membrane</keyword>
<evidence type="ECO:0000313" key="2">
    <source>
        <dbReference type="EMBL" id="CCI10187.1"/>
    </source>
</evidence>
<proteinExistence type="predicted"/>
<accession>A0A024FTF1</accession>
<dbReference type="Proteomes" id="UP000053237">
    <property type="component" value="Unassembled WGS sequence"/>
</dbReference>
<name>A0A024FTF1_9STRA</name>
<organism evidence="2 3">
    <name type="scientific">Albugo candida</name>
    <dbReference type="NCBI Taxonomy" id="65357"/>
    <lineage>
        <taxon>Eukaryota</taxon>
        <taxon>Sar</taxon>
        <taxon>Stramenopiles</taxon>
        <taxon>Oomycota</taxon>
        <taxon>Peronosporomycetes</taxon>
        <taxon>Albuginales</taxon>
        <taxon>Albuginaceae</taxon>
        <taxon>Albugo</taxon>
    </lineage>
</organism>
<protein>
    <submittedName>
        <fullName evidence="2">Uncharacterized protein</fullName>
    </submittedName>
</protein>
<feature type="transmembrane region" description="Helical" evidence="1">
    <location>
        <begin position="12"/>
        <end position="32"/>
    </location>
</feature>
<gene>
    <name evidence="2" type="ORF">BN9_074980</name>
</gene>
<comment type="caution">
    <text evidence="2">The sequence shown here is derived from an EMBL/GenBank/DDBJ whole genome shotgun (WGS) entry which is preliminary data.</text>
</comment>
<reference evidence="2 3" key="1">
    <citation type="submission" date="2012-05" db="EMBL/GenBank/DDBJ databases">
        <title>Recombination and specialization in a pathogen metapopulation.</title>
        <authorList>
            <person name="Gardiner A."/>
            <person name="Kemen E."/>
            <person name="Schultz-Larsen T."/>
            <person name="MacLean D."/>
            <person name="Van Oosterhout C."/>
            <person name="Jones J.D.G."/>
        </authorList>
    </citation>
    <scope>NUCLEOTIDE SEQUENCE [LARGE SCALE GENOMIC DNA]</scope>
    <source>
        <strain evidence="2 3">Ac Nc2</strain>
    </source>
</reference>
<dbReference type="InParanoid" id="A0A024FTF1"/>
<dbReference type="AlphaFoldDB" id="A0A024FTF1"/>
<dbReference type="EMBL" id="CAIX01000131">
    <property type="protein sequence ID" value="CCI10187.1"/>
    <property type="molecule type" value="Genomic_DNA"/>
</dbReference>
<evidence type="ECO:0000313" key="3">
    <source>
        <dbReference type="Proteomes" id="UP000053237"/>
    </source>
</evidence>
<keyword evidence="1" id="KW-0812">Transmembrane</keyword>
<feature type="transmembrane region" description="Helical" evidence="1">
    <location>
        <begin position="44"/>
        <end position="61"/>
    </location>
</feature>
<keyword evidence="1" id="KW-1133">Transmembrane helix</keyword>
<evidence type="ECO:0000256" key="1">
    <source>
        <dbReference type="SAM" id="Phobius"/>
    </source>
</evidence>
<sequence>MEMFSRSNQHLVFCTLTYFVALTSFKFASALFYFQHWSQNGCKYIIFVTFLVVLICPFDILKVQSTKLSLPSILLRHYRKNVVNTTSYLIISKSGVMRSMSHIQDMNILILYLHIPMSLLINSLNGLHELFGLGRICSRETSHIVSYPICTTLSMVNIYKVL</sequence>
<keyword evidence="3" id="KW-1185">Reference proteome</keyword>